<feature type="transmembrane region" description="Helical" evidence="4">
    <location>
        <begin position="178"/>
        <end position="201"/>
    </location>
</feature>
<feature type="transmembrane region" description="Helical" evidence="4">
    <location>
        <begin position="379"/>
        <end position="397"/>
    </location>
</feature>
<evidence type="ECO:0000256" key="1">
    <source>
        <dbReference type="ARBA" id="ARBA00004141"/>
    </source>
</evidence>
<evidence type="ECO:0000256" key="4">
    <source>
        <dbReference type="SAM" id="Phobius"/>
    </source>
</evidence>
<dbReference type="Proteomes" id="UP000799428">
    <property type="component" value="Unassembled WGS sequence"/>
</dbReference>
<sequence>MSIEYPTKDVEKGAQDLEDTDSIASHPDVNDSEIDSTNSSSHPDILKTSIQTQANKNSIGGALTKVLTARSNASVRDPGPPPDGGLNAWTMAFMGHFVVFNTWGMISSFGVFQTYYTTELGLEPSAVSWIGSMQMFLHFFLGMFSGRALDAGLFHWVVIPGVLISSLGIMMTSLCSQYWQIFLAQGVMNGIGCGLQFSPAMSLITTYFNKNRSLAVAIAASGSATGGLVFPTIARQLLPKIGFSWTLRVMAFLILVLGACYCSILKPRLPPRRSGPLLEPSAFKELPYTLYVIGMFFVYAGQYFPFYYVGAYAVEVIGVPYSTSVNLLMIMNGVGVVGRLIPSFLADRKFGPQNTLIPFAFASALVLYCWTEVKTEKGLYAWAIIYGLCSAGFQGLFPSALSSLTKDMNKVGVRNGMGFSIVGIASLTGPPIAGALVQRGGGSYLYAQMWGASMILIGGVAVVLGRVSITG</sequence>
<dbReference type="GO" id="GO:0016020">
    <property type="term" value="C:membrane"/>
    <property type="evidence" value="ECO:0007669"/>
    <property type="project" value="UniProtKB-SubCell"/>
</dbReference>
<evidence type="ECO:0000256" key="2">
    <source>
        <dbReference type="ARBA" id="ARBA00006727"/>
    </source>
</evidence>
<gene>
    <name evidence="6" type="ORF">K504DRAFT_418391</name>
</gene>
<dbReference type="OrthoDB" id="6499973at2759"/>
<dbReference type="Pfam" id="PF07690">
    <property type="entry name" value="MFS_1"/>
    <property type="match status" value="1"/>
</dbReference>
<feature type="non-terminal residue" evidence="6">
    <location>
        <position position="471"/>
    </location>
</feature>
<keyword evidence="4" id="KW-0472">Membrane</keyword>
<keyword evidence="7" id="KW-1185">Reference proteome</keyword>
<feature type="region of interest" description="Disordered" evidence="3">
    <location>
        <begin position="1"/>
        <end position="44"/>
    </location>
</feature>
<evidence type="ECO:0000313" key="6">
    <source>
        <dbReference type="EMBL" id="KAF2703404.1"/>
    </source>
</evidence>
<dbReference type="InterPro" id="IPR050327">
    <property type="entry name" value="Proton-linked_MCT"/>
</dbReference>
<dbReference type="InterPro" id="IPR011701">
    <property type="entry name" value="MFS"/>
</dbReference>
<comment type="similarity">
    <text evidence="2">Belongs to the major facilitator superfamily. Monocarboxylate porter (TC 2.A.1.13) family.</text>
</comment>
<feature type="transmembrane region" description="Helical" evidence="4">
    <location>
        <begin position="245"/>
        <end position="265"/>
    </location>
</feature>
<keyword evidence="4" id="KW-0812">Transmembrane</keyword>
<evidence type="ECO:0000256" key="3">
    <source>
        <dbReference type="SAM" id="MobiDB-lite"/>
    </source>
</evidence>
<feature type="compositionally biased region" description="Polar residues" evidence="3">
    <location>
        <begin position="35"/>
        <end position="44"/>
    </location>
</feature>
<organism evidence="6 7">
    <name type="scientific">Pleomassaria siparia CBS 279.74</name>
    <dbReference type="NCBI Taxonomy" id="1314801"/>
    <lineage>
        <taxon>Eukaryota</taxon>
        <taxon>Fungi</taxon>
        <taxon>Dikarya</taxon>
        <taxon>Ascomycota</taxon>
        <taxon>Pezizomycotina</taxon>
        <taxon>Dothideomycetes</taxon>
        <taxon>Pleosporomycetidae</taxon>
        <taxon>Pleosporales</taxon>
        <taxon>Pleomassariaceae</taxon>
        <taxon>Pleomassaria</taxon>
    </lineage>
</organism>
<feature type="transmembrane region" description="Helical" evidence="4">
    <location>
        <begin position="324"/>
        <end position="342"/>
    </location>
</feature>
<dbReference type="GO" id="GO:0022857">
    <property type="term" value="F:transmembrane transporter activity"/>
    <property type="evidence" value="ECO:0007669"/>
    <property type="project" value="InterPro"/>
</dbReference>
<comment type="subcellular location">
    <subcellularLocation>
        <location evidence="1">Membrane</location>
        <topology evidence="1">Multi-pass membrane protein</topology>
    </subcellularLocation>
</comment>
<name>A0A6G1JS14_9PLEO</name>
<dbReference type="AlphaFoldDB" id="A0A6G1JS14"/>
<evidence type="ECO:0000259" key="5">
    <source>
        <dbReference type="PROSITE" id="PS50850"/>
    </source>
</evidence>
<feature type="transmembrane region" description="Helical" evidence="4">
    <location>
        <begin position="213"/>
        <end position="233"/>
    </location>
</feature>
<accession>A0A6G1JS14</accession>
<feature type="transmembrane region" description="Helical" evidence="4">
    <location>
        <begin position="449"/>
        <end position="469"/>
    </location>
</feature>
<feature type="transmembrane region" description="Helical" evidence="4">
    <location>
        <begin position="286"/>
        <end position="304"/>
    </location>
</feature>
<dbReference type="PROSITE" id="PS50850">
    <property type="entry name" value="MFS"/>
    <property type="match status" value="1"/>
</dbReference>
<feature type="compositionally biased region" description="Basic and acidic residues" evidence="3">
    <location>
        <begin position="1"/>
        <end position="15"/>
    </location>
</feature>
<dbReference type="EMBL" id="MU005787">
    <property type="protein sequence ID" value="KAF2703404.1"/>
    <property type="molecule type" value="Genomic_DNA"/>
</dbReference>
<reference evidence="6" key="1">
    <citation type="journal article" date="2020" name="Stud. Mycol.">
        <title>101 Dothideomycetes genomes: a test case for predicting lifestyles and emergence of pathogens.</title>
        <authorList>
            <person name="Haridas S."/>
            <person name="Albert R."/>
            <person name="Binder M."/>
            <person name="Bloem J."/>
            <person name="Labutti K."/>
            <person name="Salamov A."/>
            <person name="Andreopoulos B."/>
            <person name="Baker S."/>
            <person name="Barry K."/>
            <person name="Bills G."/>
            <person name="Bluhm B."/>
            <person name="Cannon C."/>
            <person name="Castanera R."/>
            <person name="Culley D."/>
            <person name="Daum C."/>
            <person name="Ezra D."/>
            <person name="Gonzalez J."/>
            <person name="Henrissat B."/>
            <person name="Kuo A."/>
            <person name="Liang C."/>
            <person name="Lipzen A."/>
            <person name="Lutzoni F."/>
            <person name="Magnuson J."/>
            <person name="Mondo S."/>
            <person name="Nolan M."/>
            <person name="Ohm R."/>
            <person name="Pangilinan J."/>
            <person name="Park H.-J."/>
            <person name="Ramirez L."/>
            <person name="Alfaro M."/>
            <person name="Sun H."/>
            <person name="Tritt A."/>
            <person name="Yoshinaga Y."/>
            <person name="Zwiers L.-H."/>
            <person name="Turgeon B."/>
            <person name="Goodwin S."/>
            <person name="Spatafora J."/>
            <person name="Crous P."/>
            <person name="Grigoriev I."/>
        </authorList>
    </citation>
    <scope>NUCLEOTIDE SEQUENCE</scope>
    <source>
        <strain evidence="6">CBS 279.74</strain>
    </source>
</reference>
<feature type="transmembrane region" description="Helical" evidence="4">
    <location>
        <begin position="418"/>
        <end position="437"/>
    </location>
</feature>
<dbReference type="PANTHER" id="PTHR11360:SF130">
    <property type="entry name" value="MAJOR FACILITATOR SUPERFAMILY (MFS) PROFILE DOMAIN-CONTAINING PROTEIN-RELATED"/>
    <property type="match status" value="1"/>
</dbReference>
<proteinExistence type="inferred from homology"/>
<keyword evidence="4" id="KW-1133">Transmembrane helix</keyword>
<feature type="domain" description="Major facilitator superfamily (MFS) profile" evidence="5">
    <location>
        <begin position="88"/>
        <end position="471"/>
    </location>
</feature>
<feature type="transmembrane region" description="Helical" evidence="4">
    <location>
        <begin position="153"/>
        <end position="172"/>
    </location>
</feature>
<feature type="transmembrane region" description="Helical" evidence="4">
    <location>
        <begin position="126"/>
        <end position="146"/>
    </location>
</feature>
<dbReference type="SUPFAM" id="SSF103473">
    <property type="entry name" value="MFS general substrate transporter"/>
    <property type="match status" value="1"/>
</dbReference>
<dbReference type="InterPro" id="IPR020846">
    <property type="entry name" value="MFS_dom"/>
</dbReference>
<dbReference type="InterPro" id="IPR036259">
    <property type="entry name" value="MFS_trans_sf"/>
</dbReference>
<feature type="transmembrane region" description="Helical" evidence="4">
    <location>
        <begin position="354"/>
        <end position="373"/>
    </location>
</feature>
<dbReference type="Gene3D" id="1.20.1250.20">
    <property type="entry name" value="MFS general substrate transporter like domains"/>
    <property type="match status" value="2"/>
</dbReference>
<dbReference type="PANTHER" id="PTHR11360">
    <property type="entry name" value="MONOCARBOXYLATE TRANSPORTER"/>
    <property type="match status" value="1"/>
</dbReference>
<protein>
    <submittedName>
        <fullName evidence="6">MFS general substrate transporter</fullName>
    </submittedName>
</protein>
<evidence type="ECO:0000313" key="7">
    <source>
        <dbReference type="Proteomes" id="UP000799428"/>
    </source>
</evidence>